<keyword evidence="1" id="KW-0472">Membrane</keyword>
<dbReference type="GeneID" id="80544329"/>
<keyword evidence="1" id="KW-0812">Transmembrane</keyword>
<keyword evidence="1" id="KW-1133">Transmembrane helix</keyword>
<name>A0AAX2ZBG8_9VIRU</name>
<dbReference type="EMBL" id="MZ813278">
    <property type="protein sequence ID" value="UBZ25789.1"/>
    <property type="molecule type" value="Genomic_DNA"/>
</dbReference>
<feature type="transmembrane region" description="Helical" evidence="1">
    <location>
        <begin position="34"/>
        <end position="53"/>
    </location>
</feature>
<evidence type="ECO:0000313" key="3">
    <source>
        <dbReference type="Proteomes" id="UP001157329"/>
    </source>
</evidence>
<dbReference type="KEGG" id="vg:80544329"/>
<dbReference type="Proteomes" id="UP001157329">
    <property type="component" value="Segment"/>
</dbReference>
<gene>
    <name evidence="2" type="primary">SAT</name>
</gene>
<dbReference type="RefSeq" id="YP_010805434.1">
    <property type="nucleotide sequence ID" value="NC_077148.1"/>
</dbReference>
<keyword evidence="3" id="KW-1185">Reference proteome</keyword>
<proteinExistence type="predicted"/>
<evidence type="ECO:0000256" key="1">
    <source>
        <dbReference type="SAM" id="Phobius"/>
    </source>
</evidence>
<organism evidence="2 3">
    <name type="scientific">Newlavirus</name>
    <dbReference type="NCBI Taxonomy" id="2880839"/>
    <lineage>
        <taxon>Viruses</taxon>
        <taxon>Monodnaviria</taxon>
        <taxon>Shotokuvirae</taxon>
        <taxon>Cossaviricota</taxon>
        <taxon>Quintoviricetes</taxon>
        <taxon>Piccovirales</taxon>
        <taxon>Parvoviridae</taxon>
        <taxon>Parvovirinae</taxon>
        <taxon>Protoparvovirus</taxon>
        <taxon>Protoparvovirus carnivoran5</taxon>
    </lineage>
</organism>
<sequence length="63" mass="6941">MAEASQWNLSLQLHREAEEGWGEVEVVVGAIEGVLVLVLAILTIVRFGILTGLRSQSHVMRLD</sequence>
<accession>A0AAX2ZBG8</accession>
<evidence type="ECO:0000313" key="2">
    <source>
        <dbReference type="EMBL" id="UBZ25789.1"/>
    </source>
</evidence>
<protein>
    <submittedName>
        <fullName evidence="2">SAT</fullName>
    </submittedName>
</protein>
<reference evidence="3" key="1">
    <citation type="journal article" date="2021" name="Viruses">
        <title>Newlavirus, a novel, highly prevalent, and highly diverse protoparvovirus of foxes (Vulpes spp.).</title>
        <authorList>
            <person name="Canuti M."/>
            <person name="Bouchard E."/>
            <person name="Rodrigues B."/>
            <person name="Whitney H.G."/>
            <person name="Hopson M."/>
            <person name="Gilroy C."/>
            <person name="Stenson G."/>
            <person name="Dufour S.C."/>
            <person name="Lang A.S."/>
            <person name="Verhoeven J.T.P."/>
        </authorList>
    </citation>
    <scope>NUCLEOTIDE SEQUENCE [LARGE SCALE GENOMIC DNA]</scope>
    <source>
        <strain evidence="3">FX25</strain>
    </source>
</reference>